<dbReference type="OrthoDB" id="6542252at2"/>
<reference evidence="2" key="1">
    <citation type="submission" date="2016-10" db="EMBL/GenBank/DDBJ databases">
        <authorList>
            <person name="Varghese N."/>
            <person name="Submissions S."/>
        </authorList>
    </citation>
    <scope>NUCLEOTIDE SEQUENCE [LARGE SCALE GENOMIC DNA]</scope>
    <source>
        <strain evidence="2">OV426</strain>
    </source>
</reference>
<dbReference type="EMBL" id="FOVG01000001">
    <property type="protein sequence ID" value="SFN59421.1"/>
    <property type="molecule type" value="Genomic_DNA"/>
</dbReference>
<gene>
    <name evidence="1" type="ORF">SAMN05428971_1961</name>
</gene>
<dbReference type="Proteomes" id="UP000198968">
    <property type="component" value="Unassembled WGS sequence"/>
</dbReference>
<dbReference type="InterPro" id="IPR025730">
    <property type="entry name" value="Biofilm_BssS"/>
</dbReference>
<protein>
    <submittedName>
        <fullName evidence="1">Biofilm regulator BssS</fullName>
    </submittedName>
</protein>
<proteinExistence type="predicted"/>
<accession>A0A1I5AA01</accession>
<dbReference type="AlphaFoldDB" id="A0A1I5AA01"/>
<keyword evidence="2" id="KW-1185">Reference proteome</keyword>
<evidence type="ECO:0000313" key="2">
    <source>
        <dbReference type="Proteomes" id="UP000198968"/>
    </source>
</evidence>
<name>A0A1I5AA01_9GAMM</name>
<dbReference type="Pfam" id="PF13991">
    <property type="entry name" value="BssS"/>
    <property type="match status" value="1"/>
</dbReference>
<evidence type="ECO:0000313" key="1">
    <source>
        <dbReference type="EMBL" id="SFN59421.1"/>
    </source>
</evidence>
<organism evidence="1 2">
    <name type="scientific">Candidatus Pantoea varia</name>
    <dbReference type="NCBI Taxonomy" id="1881036"/>
    <lineage>
        <taxon>Bacteria</taxon>
        <taxon>Pseudomonadati</taxon>
        <taxon>Pseudomonadota</taxon>
        <taxon>Gammaproteobacteria</taxon>
        <taxon>Enterobacterales</taxon>
        <taxon>Erwiniaceae</taxon>
        <taxon>Pantoea</taxon>
    </lineage>
</organism>
<sequence length="77" mass="8732">MNEFTRFTFYPVTGWHIGPLSTHQALVVKFGYIDPDAPPEKGPQETLFLGLTLEMAKKLVANLSEHIDYAEKKSTKH</sequence>
<dbReference type="RefSeq" id="WP_090963097.1">
    <property type="nucleotide sequence ID" value="NZ_FOVG01000001.1"/>
</dbReference>